<organism evidence="1">
    <name type="scientific">hydrocarbon metagenome</name>
    <dbReference type="NCBI Taxonomy" id="938273"/>
    <lineage>
        <taxon>unclassified sequences</taxon>
        <taxon>metagenomes</taxon>
        <taxon>ecological metagenomes</taxon>
    </lineage>
</organism>
<proteinExistence type="predicted"/>
<dbReference type="EMBL" id="LNQE01000482">
    <property type="protein sequence ID" value="KUG26343.1"/>
    <property type="molecule type" value="Genomic_DNA"/>
</dbReference>
<sequence length="76" mass="9277">MNNKLYQYLNKRAKEKGTSLNQTIKLILEEHFGISPQQNKKEEEFREFLGVWNKRELKEFQKRTDEFNKVNGDDWK</sequence>
<name>A0A0W8FZL3_9ZZZZ</name>
<protein>
    <submittedName>
        <fullName evidence="1">Uncharacterized protein</fullName>
    </submittedName>
</protein>
<accession>A0A0W8FZL3</accession>
<gene>
    <name evidence="1" type="ORF">ASZ90_003821</name>
</gene>
<reference evidence="1" key="1">
    <citation type="journal article" date="2015" name="Proc. Natl. Acad. Sci. U.S.A.">
        <title>Networks of energetic and metabolic interactions define dynamics in microbial communities.</title>
        <authorList>
            <person name="Embree M."/>
            <person name="Liu J.K."/>
            <person name="Al-Bassam M.M."/>
            <person name="Zengler K."/>
        </authorList>
    </citation>
    <scope>NUCLEOTIDE SEQUENCE</scope>
</reference>
<comment type="caution">
    <text evidence="1">The sequence shown here is derived from an EMBL/GenBank/DDBJ whole genome shotgun (WGS) entry which is preliminary data.</text>
</comment>
<evidence type="ECO:0000313" key="1">
    <source>
        <dbReference type="EMBL" id="KUG26343.1"/>
    </source>
</evidence>
<dbReference type="AlphaFoldDB" id="A0A0W8FZL3"/>